<keyword evidence="2" id="KW-0732">Signal</keyword>
<dbReference type="Proteomes" id="UP000727857">
    <property type="component" value="Unassembled WGS sequence"/>
</dbReference>
<dbReference type="EMBL" id="JADINF010000046">
    <property type="protein sequence ID" value="MBO8423764.1"/>
    <property type="molecule type" value="Genomic_DNA"/>
</dbReference>
<gene>
    <name evidence="3" type="ORF">IAB16_01890</name>
</gene>
<name>A0A940DG27_9FIRM</name>
<evidence type="ECO:0000313" key="4">
    <source>
        <dbReference type="Proteomes" id="UP000727857"/>
    </source>
</evidence>
<evidence type="ECO:0000313" key="3">
    <source>
        <dbReference type="EMBL" id="MBO8423764.1"/>
    </source>
</evidence>
<feature type="chain" id="PRO_5037551602" evidence="2">
    <location>
        <begin position="26"/>
        <end position="563"/>
    </location>
</feature>
<comment type="caution">
    <text evidence="3">The sequence shown here is derived from an EMBL/GenBank/DDBJ whole genome shotgun (WGS) entry which is preliminary data.</text>
</comment>
<protein>
    <submittedName>
        <fullName evidence="3">Uncharacterized protein</fullName>
    </submittedName>
</protein>
<proteinExistence type="predicted"/>
<dbReference type="PROSITE" id="PS51257">
    <property type="entry name" value="PROKAR_LIPOPROTEIN"/>
    <property type="match status" value="1"/>
</dbReference>
<dbReference type="AlphaFoldDB" id="A0A940DG27"/>
<feature type="region of interest" description="Disordered" evidence="1">
    <location>
        <begin position="30"/>
        <end position="52"/>
    </location>
</feature>
<sequence>MKKKKTLIVLLVLLLVGILAFTAFACKDKNNNKKPTDDPGKEEPVKPTDKTDLGGAINGVVASLDNLIGTVGTIEDEASLSATIYVNAATTGTDDDIDIGLEISLAASMDENTANNNWASLIVKDTAKNKNVIGLYAEATNEGEYLYIGQPLTASSFKWSKLSQAENAGLIRDKLVPAIIGLIEDIDTSKLETGIVNDLVGGYTGLIGSLSALFNTNGNADYTTDSGYELGINVNALGKVLPTLMGFIGDSLNDYMDLIDIATDILLGVKLSEAGDVDFSTLVVPEIVLKVATAGENVFTGLDISYKKALEKGNIAVSFGLKDVAFAAESKAAEKPFTGNPDELTLKLSLDVTLPANTSFAATNAVLDVYVKPAVVLGFYEREGEAKNGYFSIDFTGLDGYATLTYGDQTYTVAEYVAAGDNPGFYIDLTAVTGLTTATSDDTITKKFYIPFDAQNMYDNWIDDVAERDIFAKAYIAGEGAALGGLAEYTIDNWKTANPKYTDDEGKVTEEDADYEKRAQEGWAAEAESMAKAYAQAQQAGGLMLKLDTKEWYSPAATPAPLN</sequence>
<evidence type="ECO:0000256" key="2">
    <source>
        <dbReference type="SAM" id="SignalP"/>
    </source>
</evidence>
<reference evidence="3" key="1">
    <citation type="submission" date="2020-10" db="EMBL/GenBank/DDBJ databases">
        <authorList>
            <person name="Gilroy R."/>
        </authorList>
    </citation>
    <scope>NUCLEOTIDE SEQUENCE</scope>
    <source>
        <strain evidence="3">517</strain>
    </source>
</reference>
<accession>A0A940DG27</accession>
<organism evidence="3 4">
    <name type="scientific">Candidatus Stercoripulliclostridium pullicola</name>
    <dbReference type="NCBI Taxonomy" id="2840953"/>
    <lineage>
        <taxon>Bacteria</taxon>
        <taxon>Bacillati</taxon>
        <taxon>Bacillota</taxon>
        <taxon>Clostridia</taxon>
        <taxon>Eubacteriales</taxon>
        <taxon>Candidatus Stercoripulliclostridium</taxon>
    </lineage>
</organism>
<feature type="signal peptide" evidence="2">
    <location>
        <begin position="1"/>
        <end position="25"/>
    </location>
</feature>
<feature type="non-terminal residue" evidence="3">
    <location>
        <position position="563"/>
    </location>
</feature>
<reference evidence="3" key="2">
    <citation type="journal article" date="2021" name="PeerJ">
        <title>Extensive microbial diversity within the chicken gut microbiome revealed by metagenomics and culture.</title>
        <authorList>
            <person name="Gilroy R."/>
            <person name="Ravi A."/>
            <person name="Getino M."/>
            <person name="Pursley I."/>
            <person name="Horton D.L."/>
            <person name="Alikhan N.F."/>
            <person name="Baker D."/>
            <person name="Gharbi K."/>
            <person name="Hall N."/>
            <person name="Watson M."/>
            <person name="Adriaenssens E.M."/>
            <person name="Foster-Nyarko E."/>
            <person name="Jarju S."/>
            <person name="Secka A."/>
            <person name="Antonio M."/>
            <person name="Oren A."/>
            <person name="Chaudhuri R.R."/>
            <person name="La Ragione R."/>
            <person name="Hildebrand F."/>
            <person name="Pallen M.J."/>
        </authorList>
    </citation>
    <scope>NUCLEOTIDE SEQUENCE</scope>
    <source>
        <strain evidence="3">517</strain>
    </source>
</reference>
<evidence type="ECO:0000256" key="1">
    <source>
        <dbReference type="SAM" id="MobiDB-lite"/>
    </source>
</evidence>